<feature type="compositionally biased region" description="Polar residues" evidence="1">
    <location>
        <begin position="1"/>
        <end position="30"/>
    </location>
</feature>
<sequence length="264" mass="29084">MTRPTLSRTNSGSSSQTCNEKASSLDNPNHYNIGLPHSSFESKPSASRASGNRKMLAKAVQRLRCVMSAVQNMSCVGTCGNRSRELNRSQLYLNPQIQEKFEAQHNTPTPEFVEAKGLSSSIHERPVPLMDLPHNAHILAPSTNMAYKPSALFSDETLQFANAFLPSMEPLKIWGDLTSVESSVKPSARWARRHTCIRPGDVVQIPSVSDKAIYLLSCQNESEWRCSVGNSRSQKLFVARADGDARPPLGYSRAFIMCKPGSDS</sequence>
<evidence type="ECO:0000313" key="2">
    <source>
        <dbReference type="EMBL" id="KEP47445.1"/>
    </source>
</evidence>
<proteinExistence type="predicted"/>
<dbReference type="Proteomes" id="UP000027456">
    <property type="component" value="Unassembled WGS sequence"/>
</dbReference>
<feature type="compositionally biased region" description="Polar residues" evidence="1">
    <location>
        <begin position="39"/>
        <end position="50"/>
    </location>
</feature>
<dbReference type="HOGENOM" id="CLU_1054302_0_0_1"/>
<evidence type="ECO:0000313" key="3">
    <source>
        <dbReference type="Proteomes" id="UP000027456"/>
    </source>
</evidence>
<dbReference type="EMBL" id="AZST01000740">
    <property type="protein sequence ID" value="KEP47445.1"/>
    <property type="molecule type" value="Genomic_DNA"/>
</dbReference>
<evidence type="ECO:0000256" key="1">
    <source>
        <dbReference type="SAM" id="MobiDB-lite"/>
    </source>
</evidence>
<keyword evidence="3" id="KW-1185">Reference proteome</keyword>
<protein>
    <submittedName>
        <fullName evidence="2">Uncharacterized protein</fullName>
    </submittedName>
</protein>
<organism evidence="2 3">
    <name type="scientific">Rhizoctonia solani 123E</name>
    <dbReference type="NCBI Taxonomy" id="1423351"/>
    <lineage>
        <taxon>Eukaryota</taxon>
        <taxon>Fungi</taxon>
        <taxon>Dikarya</taxon>
        <taxon>Basidiomycota</taxon>
        <taxon>Agaricomycotina</taxon>
        <taxon>Agaricomycetes</taxon>
        <taxon>Cantharellales</taxon>
        <taxon>Ceratobasidiaceae</taxon>
        <taxon>Rhizoctonia</taxon>
    </lineage>
</organism>
<dbReference type="OrthoDB" id="3239619at2759"/>
<name>A0A074RQ20_9AGAM</name>
<dbReference type="AlphaFoldDB" id="A0A074RQ20"/>
<accession>A0A074RQ20</accession>
<reference evidence="2 3" key="1">
    <citation type="submission" date="2013-12" db="EMBL/GenBank/DDBJ databases">
        <authorList>
            <person name="Cubeta M."/>
            <person name="Pakala S."/>
            <person name="Fedorova N."/>
            <person name="Thomas E."/>
            <person name="Dean R."/>
            <person name="Jabaji S."/>
            <person name="Neate S."/>
            <person name="Toda T."/>
            <person name="Tavantzis S."/>
            <person name="Vilgalys R."/>
            <person name="Bharathan N."/>
            <person name="Pakala S."/>
            <person name="Losada L.S."/>
            <person name="Zafar N."/>
            <person name="Nierman W."/>
        </authorList>
    </citation>
    <scope>NUCLEOTIDE SEQUENCE [LARGE SCALE GENOMIC DNA]</scope>
    <source>
        <strain evidence="2 3">123E</strain>
    </source>
</reference>
<gene>
    <name evidence="2" type="ORF">V565_155500</name>
</gene>
<feature type="region of interest" description="Disordered" evidence="1">
    <location>
        <begin position="1"/>
        <end position="53"/>
    </location>
</feature>
<comment type="caution">
    <text evidence="2">The sequence shown here is derived from an EMBL/GenBank/DDBJ whole genome shotgun (WGS) entry which is preliminary data.</text>
</comment>